<dbReference type="UniPathway" id="UPA00219"/>
<dbReference type="NCBIfam" id="TIGR01133">
    <property type="entry name" value="murG"/>
    <property type="match status" value="1"/>
</dbReference>
<evidence type="ECO:0000256" key="3">
    <source>
        <dbReference type="ARBA" id="ARBA00022676"/>
    </source>
</evidence>
<dbReference type="GO" id="GO:0051301">
    <property type="term" value="P:cell division"/>
    <property type="evidence" value="ECO:0007669"/>
    <property type="project" value="UniProtKB-KW"/>
</dbReference>
<keyword evidence="8 10" id="KW-0131">Cell cycle</keyword>
<dbReference type="EMBL" id="CP045871">
    <property type="protein sequence ID" value="QGG80944.1"/>
    <property type="molecule type" value="Genomic_DNA"/>
</dbReference>
<feature type="binding site" evidence="10">
    <location>
        <position position="160"/>
    </location>
    <ligand>
        <name>UDP-N-acetyl-alpha-D-glucosamine</name>
        <dbReference type="ChEBI" id="CHEBI:57705"/>
    </ligand>
</feature>
<feature type="binding site" evidence="10">
    <location>
        <position position="124"/>
    </location>
    <ligand>
        <name>UDP-N-acetyl-alpha-D-glucosamine</name>
        <dbReference type="ChEBI" id="CHEBI:57705"/>
    </ligand>
</feature>
<comment type="similarity">
    <text evidence="10">Belongs to the glycosyltransferase 28 family. MurG subfamily.</text>
</comment>
<comment type="function">
    <text evidence="10">Cell wall formation. Catalyzes the transfer of a GlcNAc subunit on undecaprenyl-pyrophosphoryl-MurNAc-pentapeptide (lipid intermediate I) to form undecaprenyl-pyrophosphoryl-MurNAc-(pentapeptide)GlcNAc (lipid intermediate II).</text>
</comment>
<keyword evidence="1 10" id="KW-1003">Cell membrane</keyword>
<dbReference type="Gene3D" id="3.40.50.2000">
    <property type="entry name" value="Glycogen Phosphorylase B"/>
    <property type="match status" value="2"/>
</dbReference>
<keyword evidence="6 10" id="KW-0573">Peptidoglycan synthesis</keyword>
<comment type="subcellular location">
    <subcellularLocation>
        <location evidence="10">Cell membrane</location>
        <topology evidence="10">Peripheral membrane protein</topology>
        <orientation evidence="10">Cytoplasmic side</orientation>
    </subcellularLocation>
</comment>
<evidence type="ECO:0000256" key="10">
    <source>
        <dbReference type="HAMAP-Rule" id="MF_00033"/>
    </source>
</evidence>
<feature type="binding site" evidence="10">
    <location>
        <position position="240"/>
    </location>
    <ligand>
        <name>UDP-N-acetyl-alpha-D-glucosamine</name>
        <dbReference type="ChEBI" id="CHEBI:57705"/>
    </ligand>
</feature>
<dbReference type="GO" id="GO:0009252">
    <property type="term" value="P:peptidoglycan biosynthetic process"/>
    <property type="evidence" value="ECO:0007669"/>
    <property type="project" value="UniProtKB-UniRule"/>
</dbReference>
<evidence type="ECO:0000256" key="6">
    <source>
        <dbReference type="ARBA" id="ARBA00022984"/>
    </source>
</evidence>
<dbReference type="GO" id="GO:0008360">
    <property type="term" value="P:regulation of cell shape"/>
    <property type="evidence" value="ECO:0007669"/>
    <property type="project" value="UniProtKB-KW"/>
</dbReference>
<feature type="binding site" evidence="10">
    <location>
        <begin position="259"/>
        <end position="264"/>
    </location>
    <ligand>
        <name>UDP-N-acetyl-alpha-D-glucosamine</name>
        <dbReference type="ChEBI" id="CHEBI:57705"/>
    </ligand>
</feature>
<dbReference type="InterPro" id="IPR004276">
    <property type="entry name" value="GlycoTrans_28_N"/>
</dbReference>
<dbReference type="PANTHER" id="PTHR21015:SF22">
    <property type="entry name" value="GLYCOSYLTRANSFERASE"/>
    <property type="match status" value="1"/>
</dbReference>
<gene>
    <name evidence="10 13" type="primary">murG</name>
    <name evidence="13" type="ORF">GH975_10330</name>
</gene>
<keyword evidence="4 10" id="KW-0808">Transferase</keyword>
<evidence type="ECO:0000313" key="14">
    <source>
        <dbReference type="Proteomes" id="UP000388235"/>
    </source>
</evidence>
<protein>
    <recommendedName>
        <fullName evidence="10">UDP-N-acetylglucosamine--N-acetylmuramyl-(pentapeptide) pyrophosphoryl-undecaprenol N-acetylglucosamine transferase</fullName>
        <ecNumber evidence="10">2.4.1.227</ecNumber>
    </recommendedName>
    <alternativeName>
        <fullName evidence="10">Undecaprenyl-PP-MurNAc-pentapeptide-UDPGlcNAc GlcNAc transferase</fullName>
    </alternativeName>
</protein>
<dbReference type="RefSeq" id="WP_153714447.1">
    <property type="nucleotide sequence ID" value="NZ_CP045871.1"/>
</dbReference>
<feature type="binding site" evidence="10">
    <location>
        <begin position="12"/>
        <end position="14"/>
    </location>
    <ligand>
        <name>UDP-N-acetyl-alpha-D-glucosamine</name>
        <dbReference type="ChEBI" id="CHEBI:57705"/>
    </ligand>
</feature>
<dbReference type="SUPFAM" id="SSF53756">
    <property type="entry name" value="UDP-Glycosyltransferase/glycogen phosphorylase"/>
    <property type="match status" value="1"/>
</dbReference>
<dbReference type="Proteomes" id="UP000388235">
    <property type="component" value="Chromosome"/>
</dbReference>
<dbReference type="GO" id="GO:0071555">
    <property type="term" value="P:cell wall organization"/>
    <property type="evidence" value="ECO:0007669"/>
    <property type="project" value="UniProtKB-KW"/>
</dbReference>
<dbReference type="GO" id="GO:0005886">
    <property type="term" value="C:plasma membrane"/>
    <property type="evidence" value="ECO:0007669"/>
    <property type="project" value="UniProtKB-SubCell"/>
</dbReference>
<reference evidence="13 14" key="1">
    <citation type="submission" date="2019-11" db="EMBL/GenBank/DDBJ databases">
        <authorList>
            <person name="Khan S.A."/>
            <person name="Jeon C.O."/>
            <person name="Chun B.H."/>
        </authorList>
    </citation>
    <scope>NUCLEOTIDE SEQUENCE [LARGE SCALE GENOMIC DNA]</scope>
    <source>
        <strain evidence="13 14">IMCC 1097</strain>
    </source>
</reference>
<evidence type="ECO:0000256" key="8">
    <source>
        <dbReference type="ARBA" id="ARBA00023306"/>
    </source>
</evidence>
<evidence type="ECO:0000259" key="11">
    <source>
        <dbReference type="Pfam" id="PF03033"/>
    </source>
</evidence>
<sequence>MSRLAVIMAGGTGGHVFPALALADELSRRGWRIHWLGGSRGIETRAVPAAGYPMDILGTDSIRGRGPVGRVLGLLKVVRAGVKALLLLRQLKPALVVSLGGYTAGPGGVAAKVLGVPLVLHEQNAVAGVTNRLLSKIARGQAQAFDGALACARVTGNPVRQSIQAIADPVTRDAGRHRPARVLIFGGSQGAQALNEQVPGALASVGMALEIRHQAGRGKDQPTRAAYASAGIEASVSEFIDDMADAYAWADLVIGRAGALTVSELACAGVAAILVPLPSAVDDHQTQNARWLARAGAADVLPQSELSTRLGGMLKHWLGDAELMAQAASRGRAMAQPQATDLLADLCEDCAL</sequence>
<feature type="binding site" evidence="10">
    <location>
        <position position="285"/>
    </location>
    <ligand>
        <name>UDP-N-acetyl-alpha-D-glucosamine</name>
        <dbReference type="ChEBI" id="CHEBI:57705"/>
    </ligand>
</feature>
<dbReference type="HAMAP" id="MF_00033">
    <property type="entry name" value="MurG"/>
    <property type="match status" value="1"/>
</dbReference>
<keyword evidence="3 10" id="KW-0328">Glycosyltransferase</keyword>
<dbReference type="GO" id="GO:0050511">
    <property type="term" value="F:undecaprenyldiphospho-muramoylpentapeptide beta-N-acetylglucosaminyltransferase activity"/>
    <property type="evidence" value="ECO:0007669"/>
    <property type="project" value="UniProtKB-UniRule"/>
</dbReference>
<evidence type="ECO:0000256" key="9">
    <source>
        <dbReference type="ARBA" id="ARBA00023316"/>
    </source>
</evidence>
<dbReference type="KEGG" id="llp:GH975_10330"/>
<feature type="domain" description="Glycosyltransferase family 28 N-terminal" evidence="11">
    <location>
        <begin position="6"/>
        <end position="139"/>
    </location>
</feature>
<dbReference type="EC" id="2.4.1.227" evidence="10"/>
<dbReference type="PANTHER" id="PTHR21015">
    <property type="entry name" value="UDP-N-ACETYLGLUCOSAMINE--N-ACETYLMURAMYL-(PENTAPEPTIDE) PYROPHOSPHORYL-UNDECAPRENOL N-ACETYLGLUCOSAMINE TRANSFERASE 1"/>
    <property type="match status" value="1"/>
</dbReference>
<keyword evidence="5 10" id="KW-0133">Cell shape</keyword>
<dbReference type="OrthoDB" id="9808936at2"/>
<evidence type="ECO:0000256" key="4">
    <source>
        <dbReference type="ARBA" id="ARBA00022679"/>
    </source>
</evidence>
<evidence type="ECO:0000256" key="5">
    <source>
        <dbReference type="ARBA" id="ARBA00022960"/>
    </source>
</evidence>
<dbReference type="GO" id="GO:0051991">
    <property type="term" value="F:UDP-N-acetyl-D-glucosamine:N-acetylmuramoyl-L-alanyl-D-glutamyl-meso-2,6-diaminopimelyl-D-alanyl-D-alanine-diphosphoundecaprenol 4-beta-N-acetylglucosaminlytransferase activity"/>
    <property type="evidence" value="ECO:0007669"/>
    <property type="project" value="RHEA"/>
</dbReference>
<evidence type="ECO:0000313" key="13">
    <source>
        <dbReference type="EMBL" id="QGG80944.1"/>
    </source>
</evidence>
<evidence type="ECO:0000256" key="7">
    <source>
        <dbReference type="ARBA" id="ARBA00023136"/>
    </source>
</evidence>
<keyword evidence="14" id="KW-1185">Reference proteome</keyword>
<dbReference type="CDD" id="cd03785">
    <property type="entry name" value="GT28_MurG"/>
    <property type="match status" value="1"/>
</dbReference>
<dbReference type="InterPro" id="IPR007235">
    <property type="entry name" value="Glyco_trans_28_C"/>
</dbReference>
<comment type="pathway">
    <text evidence="10">Cell wall biogenesis; peptidoglycan biosynthesis.</text>
</comment>
<dbReference type="Pfam" id="PF03033">
    <property type="entry name" value="Glyco_transf_28"/>
    <property type="match status" value="1"/>
</dbReference>
<feature type="domain" description="Glycosyl transferase family 28 C-terminal" evidence="12">
    <location>
        <begin position="182"/>
        <end position="322"/>
    </location>
</feature>
<evidence type="ECO:0000259" key="12">
    <source>
        <dbReference type="Pfam" id="PF04101"/>
    </source>
</evidence>
<dbReference type="InterPro" id="IPR006009">
    <property type="entry name" value="GlcNAc_MurG"/>
</dbReference>
<accession>A0A5Q2QCT9</accession>
<organism evidence="13 14">
    <name type="scientific">Litorivicinus lipolyticus</name>
    <dbReference type="NCBI Taxonomy" id="418701"/>
    <lineage>
        <taxon>Bacteria</taxon>
        <taxon>Pseudomonadati</taxon>
        <taxon>Pseudomonadota</taxon>
        <taxon>Gammaproteobacteria</taxon>
        <taxon>Oceanospirillales</taxon>
        <taxon>Litorivicinaceae</taxon>
        <taxon>Litorivicinus</taxon>
    </lineage>
</organism>
<feature type="binding site" evidence="10">
    <location>
        <position position="188"/>
    </location>
    <ligand>
        <name>UDP-N-acetyl-alpha-D-glucosamine</name>
        <dbReference type="ChEBI" id="CHEBI:57705"/>
    </ligand>
</feature>
<keyword evidence="7 10" id="KW-0472">Membrane</keyword>
<proteinExistence type="inferred from homology"/>
<dbReference type="GO" id="GO:0005975">
    <property type="term" value="P:carbohydrate metabolic process"/>
    <property type="evidence" value="ECO:0007669"/>
    <property type="project" value="InterPro"/>
</dbReference>
<keyword evidence="9 10" id="KW-0961">Cell wall biogenesis/degradation</keyword>
<evidence type="ECO:0000256" key="2">
    <source>
        <dbReference type="ARBA" id="ARBA00022618"/>
    </source>
</evidence>
<dbReference type="Pfam" id="PF04101">
    <property type="entry name" value="Glyco_tran_28_C"/>
    <property type="match status" value="1"/>
</dbReference>
<evidence type="ECO:0000256" key="1">
    <source>
        <dbReference type="ARBA" id="ARBA00022475"/>
    </source>
</evidence>
<comment type="catalytic activity">
    <reaction evidence="10">
        <text>di-trans,octa-cis-undecaprenyl diphospho-N-acetyl-alpha-D-muramoyl-L-alanyl-D-glutamyl-meso-2,6-diaminopimeloyl-D-alanyl-D-alanine + UDP-N-acetyl-alpha-D-glucosamine = di-trans,octa-cis-undecaprenyl diphospho-[N-acetyl-alpha-D-glucosaminyl-(1-&gt;4)]-N-acetyl-alpha-D-muramoyl-L-alanyl-D-glutamyl-meso-2,6-diaminopimeloyl-D-alanyl-D-alanine + UDP + H(+)</text>
        <dbReference type="Rhea" id="RHEA:31227"/>
        <dbReference type="ChEBI" id="CHEBI:15378"/>
        <dbReference type="ChEBI" id="CHEBI:57705"/>
        <dbReference type="ChEBI" id="CHEBI:58223"/>
        <dbReference type="ChEBI" id="CHEBI:61387"/>
        <dbReference type="ChEBI" id="CHEBI:61388"/>
        <dbReference type="EC" id="2.4.1.227"/>
    </reaction>
</comment>
<dbReference type="AlphaFoldDB" id="A0A5Q2QCT9"/>
<name>A0A5Q2QCT9_9GAMM</name>
<keyword evidence="2 10" id="KW-0132">Cell division</keyword>